<keyword evidence="1" id="KW-1133">Transmembrane helix</keyword>
<reference evidence="4" key="1">
    <citation type="submission" date="2025-08" db="UniProtKB">
        <authorList>
            <consortium name="RefSeq"/>
        </authorList>
    </citation>
    <scope>IDENTIFICATION</scope>
</reference>
<feature type="transmembrane region" description="Helical" evidence="1">
    <location>
        <begin position="41"/>
        <end position="64"/>
    </location>
</feature>
<dbReference type="Pfam" id="PF23000">
    <property type="entry name" value="ChitinSynthase_IV_N"/>
    <property type="match status" value="1"/>
</dbReference>
<dbReference type="AlphaFoldDB" id="A0A1S3DR05"/>
<dbReference type="STRING" id="121845.A0A1S3DR05"/>
<accession>A0A1S3DR05</accession>
<dbReference type="Proteomes" id="UP000079169">
    <property type="component" value="Unplaced"/>
</dbReference>
<feature type="non-terminal residue" evidence="4">
    <location>
        <position position="1"/>
    </location>
</feature>
<evidence type="ECO:0000313" key="3">
    <source>
        <dbReference type="Proteomes" id="UP000079169"/>
    </source>
</evidence>
<dbReference type="OMA" id="ICHRYAY"/>
<protein>
    <submittedName>
        <fullName evidence="4">Chitin synthase chs-2-like</fullName>
    </submittedName>
</protein>
<gene>
    <name evidence="4" type="primary">LOC103522411</name>
</gene>
<dbReference type="InterPro" id="IPR055120">
    <property type="entry name" value="Chs-1/2_IV_N"/>
</dbReference>
<name>A0A1S3DR05_DIACI</name>
<dbReference type="PaxDb" id="121845-A0A1S3DR05"/>
<evidence type="ECO:0000313" key="4">
    <source>
        <dbReference type="RefSeq" id="XP_008485735.1"/>
    </source>
</evidence>
<keyword evidence="1" id="KW-0472">Membrane</keyword>
<feature type="transmembrane region" description="Helical" evidence="1">
    <location>
        <begin position="98"/>
        <end position="116"/>
    </location>
</feature>
<dbReference type="GeneID" id="103522411"/>
<evidence type="ECO:0000256" key="1">
    <source>
        <dbReference type="SAM" id="Phobius"/>
    </source>
</evidence>
<keyword evidence="3" id="KW-1185">Reference proteome</keyword>
<feature type="transmembrane region" description="Helical" evidence="1">
    <location>
        <begin position="245"/>
        <end position="269"/>
    </location>
</feature>
<feature type="non-terminal residue" evidence="4">
    <location>
        <position position="294"/>
    </location>
</feature>
<proteinExistence type="predicted"/>
<dbReference type="RefSeq" id="XP_008485735.1">
    <property type="nucleotide sequence ID" value="XM_008487513.1"/>
</dbReference>
<feature type="domain" description="Chitin synthase chs-1/2 N-terminal putative transporter" evidence="2">
    <location>
        <begin position="154"/>
        <end position="292"/>
    </location>
</feature>
<sequence>TRTVPETKAWDVFRDLPPRQDSGSMASKACLEFFIKALKVFVYLFTFIVVLLSGVVSKTAVFFMTSQLRAPDKHIPYCNKEFGRDKQFAVYLPIEERIAWFWCLIAAFIVPELGTAIRSIRICYFKSWKKPPLHDFIFVTSMELLHTLGLASLISRNTRGCTKGSERSEVYLKAMMDMIAVSAQATGALLWPLLEGHNDPWLWLIPPALFCVSCGYWENYTSKHSIFGFMKSAWRVKERLKRTRYFTYAFVSFLKILVFLCSALVFMSFRGESVTEYFSKFHDSFSQHKIRIYE</sequence>
<dbReference type="KEGG" id="dci:103522411"/>
<keyword evidence="1" id="KW-0812">Transmembrane</keyword>
<organism evidence="3 4">
    <name type="scientific">Diaphorina citri</name>
    <name type="common">Asian citrus psyllid</name>
    <dbReference type="NCBI Taxonomy" id="121845"/>
    <lineage>
        <taxon>Eukaryota</taxon>
        <taxon>Metazoa</taxon>
        <taxon>Ecdysozoa</taxon>
        <taxon>Arthropoda</taxon>
        <taxon>Hexapoda</taxon>
        <taxon>Insecta</taxon>
        <taxon>Pterygota</taxon>
        <taxon>Neoptera</taxon>
        <taxon>Paraneoptera</taxon>
        <taxon>Hemiptera</taxon>
        <taxon>Sternorrhyncha</taxon>
        <taxon>Psylloidea</taxon>
        <taxon>Psyllidae</taxon>
        <taxon>Diaphorininae</taxon>
        <taxon>Diaphorina</taxon>
    </lineage>
</organism>
<evidence type="ECO:0000259" key="2">
    <source>
        <dbReference type="Pfam" id="PF23000"/>
    </source>
</evidence>